<keyword evidence="1" id="KW-1133">Transmembrane helix</keyword>
<dbReference type="EMBL" id="HBUF01278415">
    <property type="protein sequence ID" value="CAG6686809.1"/>
    <property type="molecule type" value="Transcribed_RNA"/>
</dbReference>
<sequence length="113" mass="12706">MQSPHDTDRRDTVVGAVAWLHLLDVGRIGGEHNSHHHPLQRTFLRLSWESQMSWGAFVQTLPLTSLPLLVYWMMTSVIDYPYPILTSPHLGPGPTQWPAFTPAPVRAAMAPSR</sequence>
<organism evidence="2">
    <name type="scientific">Cacopsylla melanoneura</name>
    <dbReference type="NCBI Taxonomy" id="428564"/>
    <lineage>
        <taxon>Eukaryota</taxon>
        <taxon>Metazoa</taxon>
        <taxon>Ecdysozoa</taxon>
        <taxon>Arthropoda</taxon>
        <taxon>Hexapoda</taxon>
        <taxon>Insecta</taxon>
        <taxon>Pterygota</taxon>
        <taxon>Neoptera</taxon>
        <taxon>Paraneoptera</taxon>
        <taxon>Hemiptera</taxon>
        <taxon>Sternorrhyncha</taxon>
        <taxon>Psylloidea</taxon>
        <taxon>Psyllidae</taxon>
        <taxon>Psyllinae</taxon>
        <taxon>Cacopsylla</taxon>
    </lineage>
</organism>
<proteinExistence type="predicted"/>
<evidence type="ECO:0000313" key="2">
    <source>
        <dbReference type="EMBL" id="CAG6686813.1"/>
    </source>
</evidence>
<protein>
    <submittedName>
        <fullName evidence="2">Uncharacterized protein</fullName>
    </submittedName>
</protein>
<name>A0A8D8TFC5_9HEMI</name>
<dbReference type="EMBL" id="HBUF01617847">
    <property type="protein sequence ID" value="CAG6780300.1"/>
    <property type="molecule type" value="Transcribed_RNA"/>
</dbReference>
<keyword evidence="1" id="KW-0812">Transmembrane</keyword>
<reference evidence="2" key="1">
    <citation type="submission" date="2021-05" db="EMBL/GenBank/DDBJ databases">
        <authorList>
            <person name="Alioto T."/>
            <person name="Alioto T."/>
            <person name="Gomez Garrido J."/>
        </authorList>
    </citation>
    <scope>NUCLEOTIDE SEQUENCE</scope>
</reference>
<keyword evidence="1" id="KW-0472">Membrane</keyword>
<dbReference type="EMBL" id="HBUF01278417">
    <property type="protein sequence ID" value="CAG6686813.1"/>
    <property type="molecule type" value="Transcribed_RNA"/>
</dbReference>
<dbReference type="AlphaFoldDB" id="A0A8D8TFC5"/>
<accession>A0A8D8TFC5</accession>
<dbReference type="EMBL" id="HBUF01164594">
    <property type="protein sequence ID" value="CAG6650923.1"/>
    <property type="molecule type" value="Transcribed_RNA"/>
</dbReference>
<dbReference type="EMBL" id="HBUF01617848">
    <property type="protein sequence ID" value="CAG6780302.1"/>
    <property type="molecule type" value="Transcribed_RNA"/>
</dbReference>
<dbReference type="EMBL" id="HBUF01350719">
    <property type="protein sequence ID" value="CAG6713540.1"/>
    <property type="molecule type" value="Transcribed_RNA"/>
</dbReference>
<feature type="transmembrane region" description="Helical" evidence="1">
    <location>
        <begin position="54"/>
        <end position="74"/>
    </location>
</feature>
<evidence type="ECO:0000256" key="1">
    <source>
        <dbReference type="SAM" id="Phobius"/>
    </source>
</evidence>
<dbReference type="EMBL" id="HBUF01350720">
    <property type="protein sequence ID" value="CAG6713542.1"/>
    <property type="molecule type" value="Transcribed_RNA"/>
</dbReference>